<name>W7XDT9_TETTS</name>
<dbReference type="KEGG" id="tet:TTHERM_000498029"/>
<dbReference type="RefSeq" id="XP_012656520.1">
    <property type="nucleotide sequence ID" value="XM_012801066.1"/>
</dbReference>
<dbReference type="EMBL" id="GG662212">
    <property type="protein sequence ID" value="EWS70964.1"/>
    <property type="molecule type" value="Genomic_DNA"/>
</dbReference>
<dbReference type="GeneID" id="24439303"/>
<evidence type="ECO:0000313" key="1">
    <source>
        <dbReference type="EMBL" id="EWS70964.1"/>
    </source>
</evidence>
<protein>
    <submittedName>
        <fullName evidence="1">Uncharacterized protein</fullName>
    </submittedName>
</protein>
<accession>W7XDT9</accession>
<proteinExistence type="predicted"/>
<organism evidence="1 2">
    <name type="scientific">Tetrahymena thermophila (strain SB210)</name>
    <dbReference type="NCBI Taxonomy" id="312017"/>
    <lineage>
        <taxon>Eukaryota</taxon>
        <taxon>Sar</taxon>
        <taxon>Alveolata</taxon>
        <taxon>Ciliophora</taxon>
        <taxon>Intramacronucleata</taxon>
        <taxon>Oligohymenophorea</taxon>
        <taxon>Hymenostomatida</taxon>
        <taxon>Tetrahymenina</taxon>
        <taxon>Tetrahymenidae</taxon>
        <taxon>Tetrahymena</taxon>
    </lineage>
</organism>
<dbReference type="InParanoid" id="W7XDT9"/>
<dbReference type="Proteomes" id="UP000009168">
    <property type="component" value="Unassembled WGS sequence"/>
</dbReference>
<keyword evidence="2" id="KW-1185">Reference proteome</keyword>
<reference evidence="2" key="1">
    <citation type="journal article" date="2006" name="PLoS Biol.">
        <title>Macronuclear genome sequence of the ciliate Tetrahymena thermophila, a model eukaryote.</title>
        <authorList>
            <person name="Eisen J.A."/>
            <person name="Coyne R.S."/>
            <person name="Wu M."/>
            <person name="Wu D."/>
            <person name="Thiagarajan M."/>
            <person name="Wortman J.R."/>
            <person name="Badger J.H."/>
            <person name="Ren Q."/>
            <person name="Amedeo P."/>
            <person name="Jones K.M."/>
            <person name="Tallon L.J."/>
            <person name="Delcher A.L."/>
            <person name="Salzberg S.L."/>
            <person name="Silva J.C."/>
            <person name="Haas B.J."/>
            <person name="Majoros W.H."/>
            <person name="Farzad M."/>
            <person name="Carlton J.M."/>
            <person name="Smith R.K. Jr."/>
            <person name="Garg J."/>
            <person name="Pearlman R.E."/>
            <person name="Karrer K.M."/>
            <person name="Sun L."/>
            <person name="Manning G."/>
            <person name="Elde N.C."/>
            <person name="Turkewitz A.P."/>
            <person name="Asai D.J."/>
            <person name="Wilkes D.E."/>
            <person name="Wang Y."/>
            <person name="Cai H."/>
            <person name="Collins K."/>
            <person name="Stewart B.A."/>
            <person name="Lee S.R."/>
            <person name="Wilamowska K."/>
            <person name="Weinberg Z."/>
            <person name="Ruzzo W.L."/>
            <person name="Wloga D."/>
            <person name="Gaertig J."/>
            <person name="Frankel J."/>
            <person name="Tsao C.-C."/>
            <person name="Gorovsky M.A."/>
            <person name="Keeling P.J."/>
            <person name="Waller R.F."/>
            <person name="Patron N.J."/>
            <person name="Cherry J.M."/>
            <person name="Stover N.A."/>
            <person name="Krieger C.J."/>
            <person name="del Toro C."/>
            <person name="Ryder H.F."/>
            <person name="Williamson S.C."/>
            <person name="Barbeau R.A."/>
            <person name="Hamilton E.P."/>
            <person name="Orias E."/>
        </authorList>
    </citation>
    <scope>NUCLEOTIDE SEQUENCE [LARGE SCALE GENOMIC DNA]</scope>
    <source>
        <strain evidence="2">SB210</strain>
    </source>
</reference>
<sequence>MSAEFRQKRDFEIIIISANKIKRQANYSSQGGGFNCCQAQQYMKGRQASFQGMFKWCFICLYNAEIMNNYTNQAMQNTNRIIILISVVTQMLKVEISYPQRL</sequence>
<evidence type="ECO:0000313" key="2">
    <source>
        <dbReference type="Proteomes" id="UP000009168"/>
    </source>
</evidence>
<dbReference type="AlphaFoldDB" id="W7XDT9"/>
<gene>
    <name evidence="1" type="ORF">TTHERM_000498029</name>
</gene>